<dbReference type="Proteomes" id="UP001054837">
    <property type="component" value="Unassembled WGS sequence"/>
</dbReference>
<keyword evidence="2" id="KW-1185">Reference proteome</keyword>
<proteinExistence type="predicted"/>
<evidence type="ECO:0000313" key="2">
    <source>
        <dbReference type="Proteomes" id="UP001054837"/>
    </source>
</evidence>
<sequence>MIPFIPRTCTKADSSHFNEAIEIATQEPNPETPFTKLGKGITVLFPPVSAHSRPVATYSTAVFAEVIVNGRRGSTALLNPSGGSNRFAFKSIDSQMILPIAFFL</sequence>
<evidence type="ECO:0000313" key="1">
    <source>
        <dbReference type="EMBL" id="GIY30705.1"/>
    </source>
</evidence>
<reference evidence="1 2" key="1">
    <citation type="submission" date="2021-06" db="EMBL/GenBank/DDBJ databases">
        <title>Caerostris darwini draft genome.</title>
        <authorList>
            <person name="Kono N."/>
            <person name="Arakawa K."/>
        </authorList>
    </citation>
    <scope>NUCLEOTIDE SEQUENCE [LARGE SCALE GENOMIC DNA]</scope>
</reference>
<protein>
    <submittedName>
        <fullName evidence="1">Uncharacterized protein</fullName>
    </submittedName>
</protein>
<organism evidence="1 2">
    <name type="scientific">Caerostris darwini</name>
    <dbReference type="NCBI Taxonomy" id="1538125"/>
    <lineage>
        <taxon>Eukaryota</taxon>
        <taxon>Metazoa</taxon>
        <taxon>Ecdysozoa</taxon>
        <taxon>Arthropoda</taxon>
        <taxon>Chelicerata</taxon>
        <taxon>Arachnida</taxon>
        <taxon>Araneae</taxon>
        <taxon>Araneomorphae</taxon>
        <taxon>Entelegynae</taxon>
        <taxon>Araneoidea</taxon>
        <taxon>Araneidae</taxon>
        <taxon>Caerostris</taxon>
    </lineage>
</organism>
<dbReference type="EMBL" id="BPLQ01007533">
    <property type="protein sequence ID" value="GIY30705.1"/>
    <property type="molecule type" value="Genomic_DNA"/>
</dbReference>
<gene>
    <name evidence="1" type="ORF">CDAR_465491</name>
</gene>
<accession>A0AAV4S964</accession>
<dbReference type="AlphaFoldDB" id="A0AAV4S964"/>
<comment type="caution">
    <text evidence="1">The sequence shown here is derived from an EMBL/GenBank/DDBJ whole genome shotgun (WGS) entry which is preliminary data.</text>
</comment>
<name>A0AAV4S964_9ARAC</name>